<dbReference type="PROSITE" id="PS51186">
    <property type="entry name" value="GNAT"/>
    <property type="match status" value="1"/>
</dbReference>
<dbReference type="RefSeq" id="WP_061805167.1">
    <property type="nucleotide sequence ID" value="NZ_FOXX01000003.1"/>
</dbReference>
<comment type="caution">
    <text evidence="2">The sequence shown here is derived from an EMBL/GenBank/DDBJ whole genome shotgun (WGS) entry which is preliminary data.</text>
</comment>
<reference evidence="2 3" key="1">
    <citation type="submission" date="2016-10" db="EMBL/GenBank/DDBJ databases">
        <authorList>
            <person name="Varghese N."/>
            <person name="Submissions S."/>
        </authorList>
    </citation>
    <scope>NUCLEOTIDE SEQUENCE [LARGE SCALE GENOMIC DNA]</scope>
    <source>
        <strain evidence="2 3">DSM 13796</strain>
    </source>
</reference>
<protein>
    <submittedName>
        <fullName evidence="2">Protein N-acetyltransferase, RimJ/RimL family</fullName>
    </submittedName>
</protein>
<proteinExistence type="predicted"/>
<dbReference type="Proteomes" id="UP000182762">
    <property type="component" value="Unassembled WGS sequence"/>
</dbReference>
<keyword evidence="3" id="KW-1185">Reference proteome</keyword>
<feature type="domain" description="N-acetyltransferase" evidence="1">
    <location>
        <begin position="2"/>
        <end position="167"/>
    </location>
</feature>
<dbReference type="Pfam" id="PF00583">
    <property type="entry name" value="Acetyltransf_1"/>
    <property type="match status" value="1"/>
</dbReference>
<dbReference type="EMBL" id="FOXX01000003">
    <property type="protein sequence ID" value="SFQ48365.1"/>
    <property type="molecule type" value="Genomic_DNA"/>
</dbReference>
<dbReference type="PANTHER" id="PTHR43415">
    <property type="entry name" value="SPERMIDINE N(1)-ACETYLTRANSFERASE"/>
    <property type="match status" value="1"/>
</dbReference>
<dbReference type="InterPro" id="IPR016181">
    <property type="entry name" value="Acyl_CoA_acyltransferase"/>
</dbReference>
<name>A0A1I5YWH8_9BACI</name>
<dbReference type="CDD" id="cd04301">
    <property type="entry name" value="NAT_SF"/>
    <property type="match status" value="1"/>
</dbReference>
<gene>
    <name evidence="2" type="ORF">SAMN02745910_01608</name>
</gene>
<dbReference type="PANTHER" id="PTHR43415:SF3">
    <property type="entry name" value="GNAT-FAMILY ACETYLTRANSFERASE"/>
    <property type="match status" value="1"/>
</dbReference>
<evidence type="ECO:0000259" key="1">
    <source>
        <dbReference type="PROSITE" id="PS51186"/>
    </source>
</evidence>
<accession>A0A1I5YWH8</accession>
<organism evidence="2 3">
    <name type="scientific">Priestia endophytica DSM 13796</name>
    <dbReference type="NCBI Taxonomy" id="1121089"/>
    <lineage>
        <taxon>Bacteria</taxon>
        <taxon>Bacillati</taxon>
        <taxon>Bacillota</taxon>
        <taxon>Bacilli</taxon>
        <taxon>Bacillales</taxon>
        <taxon>Bacillaceae</taxon>
        <taxon>Priestia</taxon>
    </lineage>
</organism>
<evidence type="ECO:0000313" key="2">
    <source>
        <dbReference type="EMBL" id="SFQ48365.1"/>
    </source>
</evidence>
<sequence length="167" mass="19440">MIRIRKATEQDAAHIVEIKNEIARNTTFFLRSQDDDEEREEDYRRKIGEREKKGGLTIVAEEGGKVIGFLSFSRVPYVRFCHTGTFGMGVKRDFRGSGAGSSLLQYLIRWGIEEEGLEKIDLEVFSHNEKAIRLYQKFGFCEEGRQRKVMKIREEQYSDVIFMGLFV</sequence>
<dbReference type="GeneID" id="93710308"/>
<dbReference type="Gene3D" id="3.40.630.30">
    <property type="match status" value="1"/>
</dbReference>
<dbReference type="SUPFAM" id="SSF55729">
    <property type="entry name" value="Acyl-CoA N-acyltransferases (Nat)"/>
    <property type="match status" value="1"/>
</dbReference>
<evidence type="ECO:0000313" key="3">
    <source>
        <dbReference type="Proteomes" id="UP000182762"/>
    </source>
</evidence>
<dbReference type="InterPro" id="IPR000182">
    <property type="entry name" value="GNAT_dom"/>
</dbReference>